<protein>
    <submittedName>
        <fullName evidence="2">Metallophosphoesterase domain protein</fullName>
    </submittedName>
</protein>
<dbReference type="PANTHER" id="PTHR32440">
    <property type="entry name" value="PHOSPHATASE DCR2-RELATED-RELATED"/>
    <property type="match status" value="1"/>
</dbReference>
<evidence type="ECO:0000313" key="3">
    <source>
        <dbReference type="Proteomes" id="UP001480595"/>
    </source>
</evidence>
<dbReference type="Proteomes" id="UP001480595">
    <property type="component" value="Unassembled WGS sequence"/>
</dbReference>
<evidence type="ECO:0000259" key="1">
    <source>
        <dbReference type="Pfam" id="PF00149"/>
    </source>
</evidence>
<evidence type="ECO:0000313" key="2">
    <source>
        <dbReference type="EMBL" id="KAK8040987.1"/>
    </source>
</evidence>
<proteinExistence type="predicted"/>
<accession>A0ABR1T3H2</accession>
<dbReference type="GeneID" id="92098466"/>
<comment type="caution">
    <text evidence="2">The sequence shown here is derived from an EMBL/GenBank/DDBJ whole genome shotgun (WGS) entry which is preliminary data.</text>
</comment>
<gene>
    <name evidence="2" type="ORF">PG994_013994</name>
</gene>
<keyword evidence="3" id="KW-1185">Reference proteome</keyword>
<dbReference type="Pfam" id="PF00149">
    <property type="entry name" value="Metallophos"/>
    <property type="match status" value="1"/>
</dbReference>
<dbReference type="InterPro" id="IPR004843">
    <property type="entry name" value="Calcineurin-like_PHP"/>
</dbReference>
<dbReference type="EMBL" id="JAQQWL010000015">
    <property type="protein sequence ID" value="KAK8040987.1"/>
    <property type="molecule type" value="Genomic_DNA"/>
</dbReference>
<dbReference type="RefSeq" id="XP_066708532.1">
    <property type="nucleotide sequence ID" value="XM_066865403.1"/>
</dbReference>
<dbReference type="SUPFAM" id="SSF56300">
    <property type="entry name" value="Metallo-dependent phosphatases"/>
    <property type="match status" value="1"/>
</dbReference>
<dbReference type="PANTHER" id="PTHR32440:SF11">
    <property type="entry name" value="METALLOPHOSPHOESTERASE DOMAIN-CONTAINING PROTEIN"/>
    <property type="match status" value="1"/>
</dbReference>
<name>A0ABR1T3H2_9PEZI</name>
<reference evidence="2 3" key="1">
    <citation type="submission" date="2023-01" db="EMBL/GenBank/DDBJ databases">
        <title>Analysis of 21 Apiospora genomes using comparative genomics revels a genus with tremendous synthesis potential of carbohydrate active enzymes and secondary metabolites.</title>
        <authorList>
            <person name="Sorensen T."/>
        </authorList>
    </citation>
    <scope>NUCLEOTIDE SEQUENCE [LARGE SCALE GENOMIC DNA]</scope>
    <source>
        <strain evidence="2 3">CBS 135458</strain>
    </source>
</reference>
<feature type="domain" description="Calcineurin-like phosphoesterase" evidence="1">
    <location>
        <begin position="116"/>
        <end position="220"/>
    </location>
</feature>
<dbReference type="CDD" id="cd07383">
    <property type="entry name" value="MPP_Dcr2"/>
    <property type="match status" value="1"/>
</dbReference>
<organism evidence="2 3">
    <name type="scientific">Apiospora phragmitis</name>
    <dbReference type="NCBI Taxonomy" id="2905665"/>
    <lineage>
        <taxon>Eukaryota</taxon>
        <taxon>Fungi</taxon>
        <taxon>Dikarya</taxon>
        <taxon>Ascomycota</taxon>
        <taxon>Pezizomycotina</taxon>
        <taxon>Sordariomycetes</taxon>
        <taxon>Xylariomycetidae</taxon>
        <taxon>Amphisphaeriales</taxon>
        <taxon>Apiosporaceae</taxon>
        <taxon>Apiospora</taxon>
    </lineage>
</organism>
<dbReference type="Gene3D" id="3.60.21.10">
    <property type="match status" value="1"/>
</dbReference>
<dbReference type="InterPro" id="IPR029052">
    <property type="entry name" value="Metallo-depent_PP-like"/>
</dbReference>
<sequence>MARLRKRRALTRVVAIAPEHPSQSAACWRCSPAMKFALFAVAFFTTLSLQRSLRYRNKTDFSAPLQFKKDGTFQISIFEDLHFGESTYQTQSDADLWRTPPAARTDKPADAWDPWGPQQDINSVKVINKILDAEHPGLVVLNGDLITGENTYLENSTEYVDQIVGPLVQRGLSWASTYGNHDHSFNVTGATILDRERRWPNARTMQMVFGDDAGVSNYYLPVYDPACAGSSVGDSCAPELLLWFFDSRGGWRYQQKDAKGDKVGQPDWVDVSVVNWFTQTNAALTNKHQKAIPSLAFVHIPTNASLALQEAGVDKHRQPGIDDDVPLAQQAQGWCPDGRDDGTCAYGGQDVPFMQALTTTPGLMAIFSGHDHGDTWCYKWDGVLPGMTVAGHGLHVCFGQHTGYGGYGSWERGSRQVLVTQAQLKEEQTVDTWIRLESGEVVGHVSLNATYGQDRYPRTPNTKTSCPTCNYTVVTPMLGTKRKRAVSGLV</sequence>